<evidence type="ECO:0000313" key="4">
    <source>
        <dbReference type="EMBL" id="VFP88468.1"/>
    </source>
</evidence>
<dbReference type="PANTHER" id="PTHR30308">
    <property type="entry name" value="TMRNA-BINDING COMPONENT OF TRANS-TRANSLATION TAGGING COMPLEX"/>
    <property type="match status" value="1"/>
</dbReference>
<dbReference type="InterPro" id="IPR023620">
    <property type="entry name" value="SmpB"/>
</dbReference>
<dbReference type="InterPro" id="IPR000037">
    <property type="entry name" value="SsrA-bd_prot"/>
</dbReference>
<reference evidence="4 5" key="1">
    <citation type="submission" date="2019-02" db="EMBL/GenBank/DDBJ databases">
        <authorList>
            <person name="Manzano-Marin A."/>
            <person name="Manzano-Marin A."/>
        </authorList>
    </citation>
    <scope>NUCLEOTIDE SEQUENCE [LARGE SCALE GENOMIC DNA]</scope>
    <source>
        <strain evidence="4 5">ErCisplendens</strain>
    </source>
</reference>
<dbReference type="NCBIfam" id="NF003843">
    <property type="entry name" value="PRK05422.1"/>
    <property type="match status" value="1"/>
</dbReference>
<dbReference type="HAMAP" id="MF_00023">
    <property type="entry name" value="SmpB"/>
    <property type="match status" value="1"/>
</dbReference>
<gene>
    <name evidence="3 4" type="primary">smpB</name>
    <name evidence="4" type="ORF">ERCISPPA3004_563</name>
</gene>
<dbReference type="Gene3D" id="2.40.280.10">
    <property type="match status" value="1"/>
</dbReference>
<dbReference type="InterPro" id="IPR020081">
    <property type="entry name" value="SsrA-bd_prot_CS"/>
</dbReference>
<dbReference type="PANTHER" id="PTHR30308:SF2">
    <property type="entry name" value="SSRA-BINDING PROTEIN"/>
    <property type="match status" value="1"/>
</dbReference>
<proteinExistence type="inferred from homology"/>
<dbReference type="PROSITE" id="PS01317">
    <property type="entry name" value="SSRP"/>
    <property type="match status" value="1"/>
</dbReference>
<comment type="similarity">
    <text evidence="3">Belongs to the SmpB family.</text>
</comment>
<protein>
    <recommendedName>
        <fullName evidence="3">SsrA-binding protein</fullName>
    </recommendedName>
    <alternativeName>
        <fullName evidence="3">Small protein B</fullName>
    </alternativeName>
</protein>
<dbReference type="GO" id="GO:0003723">
    <property type="term" value="F:RNA binding"/>
    <property type="evidence" value="ECO:0007669"/>
    <property type="project" value="UniProtKB-UniRule"/>
</dbReference>
<dbReference type="RefSeq" id="WP_415017142.1">
    <property type="nucleotide sequence ID" value="NZ_LR217735.1"/>
</dbReference>
<evidence type="ECO:0000313" key="5">
    <source>
        <dbReference type="Proteomes" id="UP000294392"/>
    </source>
</evidence>
<dbReference type="SUPFAM" id="SSF74982">
    <property type="entry name" value="Small protein B (SmpB)"/>
    <property type="match status" value="1"/>
</dbReference>
<name>A0A451DNW0_9GAMM</name>
<evidence type="ECO:0000256" key="1">
    <source>
        <dbReference type="ARBA" id="ARBA00022490"/>
    </source>
</evidence>
<accession>A0A451DNW0</accession>
<comment type="subcellular location">
    <subcellularLocation>
        <location evidence="3">Cytoplasm</location>
    </subcellularLocation>
    <text evidence="3">The tmRNA-SmpB complex associates with stalled 70S ribosomes.</text>
</comment>
<dbReference type="AlphaFoldDB" id="A0A451DNW0"/>
<evidence type="ECO:0000256" key="2">
    <source>
        <dbReference type="ARBA" id="ARBA00022884"/>
    </source>
</evidence>
<dbReference type="GO" id="GO:0070929">
    <property type="term" value="P:trans-translation"/>
    <property type="evidence" value="ECO:0007669"/>
    <property type="project" value="UniProtKB-UniRule"/>
</dbReference>
<dbReference type="NCBIfam" id="TIGR00086">
    <property type="entry name" value="smpB"/>
    <property type="match status" value="1"/>
</dbReference>
<dbReference type="GO" id="GO:0070930">
    <property type="term" value="P:trans-translation-dependent protein tagging"/>
    <property type="evidence" value="ECO:0007669"/>
    <property type="project" value="TreeGrafter"/>
</dbReference>
<dbReference type="EMBL" id="LR217735">
    <property type="protein sequence ID" value="VFP88468.1"/>
    <property type="molecule type" value="Genomic_DNA"/>
</dbReference>
<evidence type="ECO:0000256" key="3">
    <source>
        <dbReference type="HAMAP-Rule" id="MF_00023"/>
    </source>
</evidence>
<dbReference type="Pfam" id="PF01668">
    <property type="entry name" value="SmpB"/>
    <property type="match status" value="1"/>
</dbReference>
<dbReference type="Proteomes" id="UP000294392">
    <property type="component" value="Chromosome"/>
</dbReference>
<comment type="function">
    <text evidence="3">Required for rescue of stalled ribosomes mediated by trans-translation. Binds to transfer-messenger RNA (tmRNA), required for stable association of tmRNA with ribosomes. tmRNA and SmpB together mimic tRNA shape, replacing the anticodon stem-loop with SmpB. tmRNA is encoded by the ssrA gene; the 2 termini fold to resemble tRNA(Ala) and it encodes a 'tag peptide', a short internal open reading frame. During trans-translation Ala-aminoacylated tmRNA acts like a tRNA, entering the A-site of stalled ribosomes, displacing the stalled mRNA. The ribosome then switches to translate the ORF on the tmRNA; the nascent peptide is terminated with the 'tag peptide' encoded by the tmRNA and targeted for degradation. The ribosome is freed to recommence translation, which seems to be the essential function of trans-translation.</text>
</comment>
<sequence length="160" mass="18591">MNKSNQPVYISIAMNKYAYYSYCIEKEFEAGLLLKGWEVKALRAGQVNIKESYIILNSKEAFLINSNISALHFASPDTQCDAKRARKLLLGKHELNILSNIVQRHGYSIISLSVYWKNSWAKLKIGVGKGKKQHDKREVIKERNWRIEKMRITKNKFLTK</sequence>
<dbReference type="GO" id="GO:0005829">
    <property type="term" value="C:cytosol"/>
    <property type="evidence" value="ECO:0007669"/>
    <property type="project" value="TreeGrafter"/>
</dbReference>
<keyword evidence="2 3" id="KW-0694">RNA-binding</keyword>
<keyword evidence="1 3" id="KW-0963">Cytoplasm</keyword>
<dbReference type="CDD" id="cd09294">
    <property type="entry name" value="SmpB"/>
    <property type="match status" value="1"/>
</dbReference>
<organism evidence="4 5">
    <name type="scientific">Candidatus Erwinia haradaeae</name>
    <dbReference type="NCBI Taxonomy" id="1922217"/>
    <lineage>
        <taxon>Bacteria</taxon>
        <taxon>Pseudomonadati</taxon>
        <taxon>Pseudomonadota</taxon>
        <taxon>Gammaproteobacteria</taxon>
        <taxon>Enterobacterales</taxon>
        <taxon>Erwiniaceae</taxon>
        <taxon>Erwinia</taxon>
    </lineage>
</organism>